<evidence type="ECO:0000256" key="3">
    <source>
        <dbReference type="ARBA" id="ARBA00004496"/>
    </source>
</evidence>
<evidence type="ECO:0000256" key="5">
    <source>
        <dbReference type="ARBA" id="ARBA00022490"/>
    </source>
</evidence>
<keyword evidence="11" id="KW-1185">Reference proteome</keyword>
<dbReference type="InterPro" id="IPR036020">
    <property type="entry name" value="WW_dom_sf"/>
</dbReference>
<dbReference type="PANTHER" id="PTHR17616">
    <property type="entry name" value="YES-ASSOCIATED PROTEIN YAP1 FAMILY MEMBER"/>
    <property type="match status" value="1"/>
</dbReference>
<feature type="domain" description="WW" evidence="9">
    <location>
        <begin position="73"/>
        <end position="106"/>
    </location>
</feature>
<gene>
    <name evidence="10" type="primary">NEDD4L</name>
    <name evidence="10" type="ORF">XENORESO_019028</name>
</gene>
<evidence type="ECO:0000256" key="8">
    <source>
        <dbReference type="SAM" id="Phobius"/>
    </source>
</evidence>
<dbReference type="CDD" id="cd00201">
    <property type="entry name" value="WW"/>
    <property type="match status" value="1"/>
</dbReference>
<dbReference type="EMBL" id="JAHRIM010040729">
    <property type="protein sequence ID" value="MEQ2266808.1"/>
    <property type="molecule type" value="Genomic_DNA"/>
</dbReference>
<keyword evidence="4" id="KW-0965">Cell junction</keyword>
<dbReference type="Gene3D" id="2.20.70.10">
    <property type="match status" value="1"/>
</dbReference>
<keyword evidence="8" id="KW-1133">Transmembrane helix</keyword>
<accession>A0ABV0WB66</accession>
<keyword evidence="8" id="KW-0472">Membrane</keyword>
<name>A0ABV0WB66_9TELE</name>
<evidence type="ECO:0000256" key="1">
    <source>
        <dbReference type="ARBA" id="ARBA00004123"/>
    </source>
</evidence>
<keyword evidence="6" id="KW-0539">Nucleus</keyword>
<evidence type="ECO:0000256" key="2">
    <source>
        <dbReference type="ARBA" id="ARBA00004435"/>
    </source>
</evidence>
<dbReference type="InterPro" id="IPR035892">
    <property type="entry name" value="C2_domain_sf"/>
</dbReference>
<evidence type="ECO:0000256" key="4">
    <source>
        <dbReference type="ARBA" id="ARBA00022427"/>
    </source>
</evidence>
<dbReference type="PANTHER" id="PTHR17616:SF8">
    <property type="entry name" value="TRANSCRIPTIONAL COACTIVATOR YORKIE"/>
    <property type="match status" value="1"/>
</dbReference>
<evidence type="ECO:0000256" key="6">
    <source>
        <dbReference type="ARBA" id="ARBA00023242"/>
    </source>
</evidence>
<keyword evidence="5" id="KW-0963">Cytoplasm</keyword>
<feature type="transmembrane region" description="Helical" evidence="8">
    <location>
        <begin position="112"/>
        <end position="132"/>
    </location>
</feature>
<comment type="caution">
    <text evidence="10">The sequence shown here is derived from an EMBL/GenBank/DDBJ whole genome shotgun (WGS) entry which is preliminary data.</text>
</comment>
<feature type="region of interest" description="Disordered" evidence="7">
    <location>
        <begin position="40"/>
        <end position="78"/>
    </location>
</feature>
<dbReference type="InterPro" id="IPR051583">
    <property type="entry name" value="YAP1"/>
</dbReference>
<dbReference type="PROSITE" id="PS50020">
    <property type="entry name" value="WW_DOMAIN_2"/>
    <property type="match status" value="1"/>
</dbReference>
<reference evidence="10 11" key="1">
    <citation type="submission" date="2021-06" db="EMBL/GenBank/DDBJ databases">
        <authorList>
            <person name="Palmer J.M."/>
        </authorList>
    </citation>
    <scope>NUCLEOTIDE SEQUENCE [LARGE SCALE GENOMIC DNA]</scope>
    <source>
        <strain evidence="10 11">XR_2019</strain>
        <tissue evidence="10">Muscle</tissue>
    </source>
</reference>
<keyword evidence="8" id="KW-0812">Transmembrane</keyword>
<organism evidence="10 11">
    <name type="scientific">Xenotaenia resolanae</name>
    <dbReference type="NCBI Taxonomy" id="208358"/>
    <lineage>
        <taxon>Eukaryota</taxon>
        <taxon>Metazoa</taxon>
        <taxon>Chordata</taxon>
        <taxon>Craniata</taxon>
        <taxon>Vertebrata</taxon>
        <taxon>Euteleostomi</taxon>
        <taxon>Actinopterygii</taxon>
        <taxon>Neopterygii</taxon>
        <taxon>Teleostei</taxon>
        <taxon>Neoteleostei</taxon>
        <taxon>Acanthomorphata</taxon>
        <taxon>Ovalentaria</taxon>
        <taxon>Atherinomorphae</taxon>
        <taxon>Cyprinodontiformes</taxon>
        <taxon>Goodeidae</taxon>
        <taxon>Xenotaenia</taxon>
    </lineage>
</organism>
<dbReference type="PROSITE" id="PS01159">
    <property type="entry name" value="WW_DOMAIN_1"/>
    <property type="match status" value="1"/>
</dbReference>
<dbReference type="Gene3D" id="2.60.40.150">
    <property type="entry name" value="C2 domain"/>
    <property type="match status" value="1"/>
</dbReference>
<dbReference type="SMART" id="SM00456">
    <property type="entry name" value="WW"/>
    <property type="match status" value="1"/>
</dbReference>
<comment type="subcellular location">
    <subcellularLocation>
        <location evidence="2">Cell junction</location>
        <location evidence="2">Tight junction</location>
    </subcellularLocation>
    <subcellularLocation>
        <location evidence="3">Cytoplasm</location>
    </subcellularLocation>
    <subcellularLocation>
        <location evidence="1">Nucleus</location>
    </subcellularLocation>
</comment>
<evidence type="ECO:0000259" key="9">
    <source>
        <dbReference type="PROSITE" id="PS50020"/>
    </source>
</evidence>
<dbReference type="SUPFAM" id="SSF51045">
    <property type="entry name" value="WW domain"/>
    <property type="match status" value="1"/>
</dbReference>
<dbReference type="Pfam" id="PF00397">
    <property type="entry name" value="WW"/>
    <property type="match status" value="1"/>
</dbReference>
<dbReference type="Proteomes" id="UP001444071">
    <property type="component" value="Unassembled WGS sequence"/>
</dbReference>
<sequence length="138" mass="16390">TEDPAMERPYTFKDFLLRPRSHKSRVKGYLRLKMAYLPKQGGQEEEAGEMREEAEVWDESADSGSQRPQQLLPPLPPGWEEKVDNLGRTYYVNHNNRTTQWKRPSTMYVWSYYAQSWKGTIVVAFCLLWYLVNPFYDF</sequence>
<proteinExistence type="predicted"/>
<evidence type="ECO:0000313" key="11">
    <source>
        <dbReference type="Proteomes" id="UP001444071"/>
    </source>
</evidence>
<dbReference type="InterPro" id="IPR001202">
    <property type="entry name" value="WW_dom"/>
</dbReference>
<keyword evidence="4" id="KW-0796">Tight junction</keyword>
<evidence type="ECO:0000313" key="10">
    <source>
        <dbReference type="EMBL" id="MEQ2266808.1"/>
    </source>
</evidence>
<evidence type="ECO:0000256" key="7">
    <source>
        <dbReference type="SAM" id="MobiDB-lite"/>
    </source>
</evidence>
<feature type="non-terminal residue" evidence="10">
    <location>
        <position position="1"/>
    </location>
</feature>
<protein>
    <submittedName>
        <fullName evidence="10">Neural cell expressed, developmentally down-regulated</fullName>
    </submittedName>
</protein>